<gene>
    <name evidence="3" type="ORF">B4135_0632</name>
</gene>
<dbReference type="Gene3D" id="3.40.190.10">
    <property type="entry name" value="Periplasmic binding protein-like II"/>
    <property type="match status" value="2"/>
</dbReference>
<feature type="domain" description="Uncharacterised protein YhfZ C-terminal" evidence="2">
    <location>
        <begin position="80"/>
        <end position="310"/>
    </location>
</feature>
<dbReference type="AlphaFoldDB" id="A0A150MF72"/>
<dbReference type="InterPro" id="IPR032791">
    <property type="entry name" value="YhfZ_C"/>
</dbReference>
<dbReference type="STRING" id="301148.B4135_0632"/>
<evidence type="ECO:0000259" key="1">
    <source>
        <dbReference type="Pfam" id="PF14502"/>
    </source>
</evidence>
<sequence length="310" mass="35082">MSRVWESLYSKNGLAAKEIAKQLISIEEGERIPRIQDFEKDFQFGRGTIQGALKILESLRAVRLESRGHLGTFLVAKDLDLLKEIAGIGSIMGAMPLPYSSLYEGLATGILEASENMLSRIDLAYMRGSKQRLHGLKARRYDFIVLSQLAAEEEIKEDDSLQIAVNFGPRTYVTAHQIFFADPSNDRMKDGMRVGIDFTSIDQSRLTALECENLDVQLVPINYMQVFEMLQKGSLDAAVWNVDDTRTNKAFKKADFRSEKAKKLSEKATSAVILIEKDRSEVLEYLSNLDVQNITRIQQKVVKKEIIPHY</sequence>
<dbReference type="NCBIfam" id="NF041241">
    <property type="entry name" value="YhfZ_full"/>
    <property type="match status" value="1"/>
</dbReference>
<reference evidence="3 4" key="1">
    <citation type="submission" date="2016-01" db="EMBL/GenBank/DDBJ databases">
        <title>Draft Genome Sequences of Seven Thermophilic Sporeformers Isolated from Foods.</title>
        <authorList>
            <person name="Berendsen E.M."/>
            <person name="Wells-Bennik M.H."/>
            <person name="Krawcyk A.O."/>
            <person name="De Jong A."/>
            <person name="Holsappel S."/>
            <person name="Eijlander R.T."/>
            <person name="Kuipers O.P."/>
        </authorList>
    </citation>
    <scope>NUCLEOTIDE SEQUENCE [LARGE SCALE GENOMIC DNA]</scope>
    <source>
        <strain evidence="3 4">B4135</strain>
    </source>
</reference>
<dbReference type="Pfam" id="PF14503">
    <property type="entry name" value="YhfZ_C"/>
    <property type="match status" value="1"/>
</dbReference>
<dbReference type="SUPFAM" id="SSF53850">
    <property type="entry name" value="Periplasmic binding protein-like II"/>
    <property type="match status" value="1"/>
</dbReference>
<evidence type="ECO:0000313" key="4">
    <source>
        <dbReference type="Proteomes" id="UP000075683"/>
    </source>
</evidence>
<evidence type="ECO:0008006" key="5">
    <source>
        <dbReference type="Google" id="ProtNLM"/>
    </source>
</evidence>
<comment type="caution">
    <text evidence="3">The sequence shown here is derived from an EMBL/GenBank/DDBJ whole genome shotgun (WGS) entry which is preliminary data.</text>
</comment>
<accession>A0A150MF72</accession>
<evidence type="ECO:0000313" key="3">
    <source>
        <dbReference type="EMBL" id="KYD23103.1"/>
    </source>
</evidence>
<protein>
    <recommendedName>
        <fullName evidence="5">Transcriptional regulator</fullName>
    </recommendedName>
</protein>
<organism evidence="3 4">
    <name type="scientific">Caldibacillus debilis</name>
    <dbReference type="NCBI Taxonomy" id="301148"/>
    <lineage>
        <taxon>Bacteria</taxon>
        <taxon>Bacillati</taxon>
        <taxon>Bacillota</taxon>
        <taxon>Bacilli</taxon>
        <taxon>Bacillales</taxon>
        <taxon>Bacillaceae</taxon>
        <taxon>Caldibacillus</taxon>
    </lineage>
</organism>
<dbReference type="Proteomes" id="UP000075683">
    <property type="component" value="Unassembled WGS sequence"/>
</dbReference>
<proteinExistence type="predicted"/>
<dbReference type="RefSeq" id="WP_061567841.1">
    <property type="nucleotide sequence ID" value="NZ_LQYT01000002.1"/>
</dbReference>
<dbReference type="Pfam" id="PF14502">
    <property type="entry name" value="HTH_41"/>
    <property type="match status" value="1"/>
</dbReference>
<dbReference type="InterPro" id="IPR041444">
    <property type="entry name" value="HTH_41"/>
</dbReference>
<dbReference type="PATRIC" id="fig|301148.3.peg.1459"/>
<dbReference type="OrthoDB" id="147067at2"/>
<dbReference type="EMBL" id="LQYT01000002">
    <property type="protein sequence ID" value="KYD23103.1"/>
    <property type="molecule type" value="Genomic_DNA"/>
</dbReference>
<evidence type="ECO:0000259" key="2">
    <source>
        <dbReference type="Pfam" id="PF14503"/>
    </source>
</evidence>
<name>A0A150MF72_9BACI</name>
<feature type="domain" description="YhfZ helix-turn-helix" evidence="1">
    <location>
        <begin position="28"/>
        <end position="74"/>
    </location>
</feature>